<keyword evidence="4" id="KW-1185">Reference proteome</keyword>
<evidence type="ECO:0000256" key="2">
    <source>
        <dbReference type="ARBA" id="ARBA00023277"/>
    </source>
</evidence>
<dbReference type="PANTHER" id="PTHR31268:SF34">
    <property type="entry name" value="GALACTINOL--SUCROSE GALACTOSYLTRANSFERASE"/>
    <property type="match status" value="1"/>
</dbReference>
<dbReference type="GeneID" id="110418926"/>
<gene>
    <name evidence="5" type="primary">LOC110418926</name>
</gene>
<keyword evidence="2" id="KW-0119">Carbohydrate metabolism</keyword>
<dbReference type="RefSeq" id="XP_021287417.1">
    <property type="nucleotide sequence ID" value="XM_021431742.1"/>
</dbReference>
<dbReference type="OrthoDB" id="4664297at2759"/>
<dbReference type="PANTHER" id="PTHR31268">
    <property type="match status" value="1"/>
</dbReference>
<dbReference type="Proteomes" id="UP000504621">
    <property type="component" value="Unplaced"/>
</dbReference>
<dbReference type="SUPFAM" id="SSF51445">
    <property type="entry name" value="(Trans)glycosidases"/>
    <property type="match status" value="1"/>
</dbReference>
<organism evidence="4 5">
    <name type="scientific">Herrania umbratica</name>
    <dbReference type="NCBI Taxonomy" id="108875"/>
    <lineage>
        <taxon>Eukaryota</taxon>
        <taxon>Viridiplantae</taxon>
        <taxon>Streptophyta</taxon>
        <taxon>Embryophyta</taxon>
        <taxon>Tracheophyta</taxon>
        <taxon>Spermatophyta</taxon>
        <taxon>Magnoliopsida</taxon>
        <taxon>eudicotyledons</taxon>
        <taxon>Gunneridae</taxon>
        <taxon>Pentapetalae</taxon>
        <taxon>rosids</taxon>
        <taxon>malvids</taxon>
        <taxon>Malvales</taxon>
        <taxon>Malvaceae</taxon>
        <taxon>Byttnerioideae</taxon>
        <taxon>Herrania</taxon>
    </lineage>
</organism>
<sequence length="246" mass="27593">MTVGAGISLSDGKLTVYGKCVLRDVHDNVVITAASSGSGNALMDGAFIGVRSDQMGSRRVFPVGKLEELRFMCVFRHKFWWMTQWMGASGKDIPFETQFLVVEVCDDTHIDEGSTDEANQSIRYAVFLPILEGDFRAVLQGNEQNELEICLESGDPAVDKFEGSHLVFVAAGSDPYDVITNSVKTVEKHLQTFSHREKKKMPDILNWFGWCTWDAFYTNVTAEGLKQGLDRVHEEGLYLWNIVIEL</sequence>
<dbReference type="InterPro" id="IPR008811">
    <property type="entry name" value="Glycosyl_hydrolases_36"/>
</dbReference>
<comment type="similarity">
    <text evidence="1">Belongs to the glycosyl hydrolases 36 family.</text>
</comment>
<reference evidence="5" key="1">
    <citation type="submission" date="2025-08" db="UniProtKB">
        <authorList>
            <consortium name="RefSeq"/>
        </authorList>
    </citation>
    <scope>IDENTIFICATION</scope>
    <source>
        <tissue evidence="5">Leaf</tissue>
    </source>
</reference>
<dbReference type="InterPro" id="IPR017853">
    <property type="entry name" value="GH"/>
</dbReference>
<dbReference type="AlphaFoldDB" id="A0A6J1AJP7"/>
<proteinExistence type="inferred from homology"/>
<evidence type="ECO:0000256" key="3">
    <source>
        <dbReference type="ARBA" id="ARBA00025404"/>
    </source>
</evidence>
<evidence type="ECO:0000313" key="5">
    <source>
        <dbReference type="RefSeq" id="XP_021287417.1"/>
    </source>
</evidence>
<accession>A0A6J1AJP7</accession>
<evidence type="ECO:0000256" key="1">
    <source>
        <dbReference type="ARBA" id="ARBA00007240"/>
    </source>
</evidence>
<dbReference type="GO" id="GO:0016757">
    <property type="term" value="F:glycosyltransferase activity"/>
    <property type="evidence" value="ECO:0007669"/>
    <property type="project" value="UniProtKB-KW"/>
</dbReference>
<comment type="function">
    <text evidence="3">Transglycosidase operating by a ping-pong reaction mechanism. Involved in the synthesis of raffinose, a major soluble carbohydrate in seeds, roots and tubers.</text>
</comment>
<evidence type="ECO:0000313" key="4">
    <source>
        <dbReference type="Proteomes" id="UP000504621"/>
    </source>
</evidence>
<name>A0A6J1AJP7_9ROSI</name>
<keyword evidence="5" id="KW-0808">Transferase</keyword>
<dbReference type="Pfam" id="PF05691">
    <property type="entry name" value="Raffinose_syn"/>
    <property type="match status" value="1"/>
</dbReference>
<protein>
    <submittedName>
        <fullName evidence="5">Probable galactinol--sucrose galactosyltransferase 1</fullName>
    </submittedName>
</protein>
<keyword evidence="5" id="KW-0328">Glycosyltransferase</keyword>